<dbReference type="PANTHER" id="PTHR10887:SF495">
    <property type="entry name" value="HELICASE SENATAXIN ISOFORM X1-RELATED"/>
    <property type="match status" value="1"/>
</dbReference>
<comment type="caution">
    <text evidence="4">The sequence shown here is derived from an EMBL/GenBank/DDBJ whole genome shotgun (WGS) entry which is preliminary data.</text>
</comment>
<reference evidence="4" key="2">
    <citation type="submission" date="2021-09" db="EMBL/GenBank/DDBJ databases">
        <authorList>
            <person name="Jia N."/>
            <person name="Wang J."/>
            <person name="Shi W."/>
            <person name="Du L."/>
            <person name="Sun Y."/>
            <person name="Zhan W."/>
            <person name="Jiang J."/>
            <person name="Wang Q."/>
            <person name="Zhang B."/>
            <person name="Ji P."/>
            <person name="Sakyi L.B."/>
            <person name="Cui X."/>
            <person name="Yuan T."/>
            <person name="Jiang B."/>
            <person name="Yang W."/>
            <person name="Lam T.T.-Y."/>
            <person name="Chang Q."/>
            <person name="Ding S."/>
            <person name="Wang X."/>
            <person name="Zhu J."/>
            <person name="Ruan X."/>
            <person name="Zhao L."/>
            <person name="Wei J."/>
            <person name="Que T."/>
            <person name="Du C."/>
            <person name="Cheng J."/>
            <person name="Dai P."/>
            <person name="Han X."/>
            <person name="Huang E."/>
            <person name="Gao Y."/>
            <person name="Liu J."/>
            <person name="Shao H."/>
            <person name="Ye R."/>
            <person name="Li L."/>
            <person name="Wei W."/>
            <person name="Wang X."/>
            <person name="Wang C."/>
            <person name="Huo Q."/>
            <person name="Li W."/>
            <person name="Guo W."/>
            <person name="Chen H."/>
            <person name="Chen S."/>
            <person name="Zhou L."/>
            <person name="Zhou L."/>
            <person name="Ni X."/>
            <person name="Tian J."/>
            <person name="Zhou Y."/>
            <person name="Sheng Y."/>
            <person name="Liu T."/>
            <person name="Pan Y."/>
            <person name="Xia L."/>
            <person name="Li J."/>
            <person name="Zhao F."/>
            <person name="Cao W."/>
        </authorList>
    </citation>
    <scope>NUCLEOTIDE SEQUENCE</scope>
    <source>
        <strain evidence="4">Rmic-2018</strain>
        <tissue evidence="4">Larvae</tissue>
    </source>
</reference>
<dbReference type="GO" id="GO:0016604">
    <property type="term" value="C:nuclear body"/>
    <property type="evidence" value="ECO:0007669"/>
    <property type="project" value="TreeGrafter"/>
</dbReference>
<feature type="compositionally biased region" description="Polar residues" evidence="2">
    <location>
        <begin position="153"/>
        <end position="164"/>
    </location>
</feature>
<feature type="compositionally biased region" description="Low complexity" evidence="2">
    <location>
        <begin position="121"/>
        <end position="131"/>
    </location>
</feature>
<gene>
    <name evidence="4" type="ORF">HPB51_007057</name>
</gene>
<dbReference type="PANTHER" id="PTHR10887">
    <property type="entry name" value="DNA2/NAM7 HELICASE FAMILY"/>
    <property type="match status" value="1"/>
</dbReference>
<dbReference type="InterPro" id="IPR045055">
    <property type="entry name" value="DNA2/NAM7-like"/>
</dbReference>
<dbReference type="Proteomes" id="UP000821866">
    <property type="component" value="Unassembled WGS sequence"/>
</dbReference>
<reference evidence="4" key="1">
    <citation type="journal article" date="2020" name="Cell">
        <title>Large-Scale Comparative Analyses of Tick Genomes Elucidate Their Genetic Diversity and Vector Capacities.</title>
        <authorList>
            <consortium name="Tick Genome and Microbiome Consortium (TIGMIC)"/>
            <person name="Jia N."/>
            <person name="Wang J."/>
            <person name="Shi W."/>
            <person name="Du L."/>
            <person name="Sun Y."/>
            <person name="Zhan W."/>
            <person name="Jiang J.F."/>
            <person name="Wang Q."/>
            <person name="Zhang B."/>
            <person name="Ji P."/>
            <person name="Bell-Sakyi L."/>
            <person name="Cui X.M."/>
            <person name="Yuan T.T."/>
            <person name="Jiang B.G."/>
            <person name="Yang W.F."/>
            <person name="Lam T.T."/>
            <person name="Chang Q.C."/>
            <person name="Ding S.J."/>
            <person name="Wang X.J."/>
            <person name="Zhu J.G."/>
            <person name="Ruan X.D."/>
            <person name="Zhao L."/>
            <person name="Wei J.T."/>
            <person name="Ye R.Z."/>
            <person name="Que T.C."/>
            <person name="Du C.H."/>
            <person name="Zhou Y.H."/>
            <person name="Cheng J.X."/>
            <person name="Dai P.F."/>
            <person name="Guo W.B."/>
            <person name="Han X.H."/>
            <person name="Huang E.J."/>
            <person name="Li L.F."/>
            <person name="Wei W."/>
            <person name="Gao Y.C."/>
            <person name="Liu J.Z."/>
            <person name="Shao H.Z."/>
            <person name="Wang X."/>
            <person name="Wang C.C."/>
            <person name="Yang T.C."/>
            <person name="Huo Q.B."/>
            <person name="Li W."/>
            <person name="Chen H.Y."/>
            <person name="Chen S.E."/>
            <person name="Zhou L.G."/>
            <person name="Ni X.B."/>
            <person name="Tian J.H."/>
            <person name="Sheng Y."/>
            <person name="Liu T."/>
            <person name="Pan Y.S."/>
            <person name="Xia L.Y."/>
            <person name="Li J."/>
            <person name="Zhao F."/>
            <person name="Cao W.C."/>
        </authorList>
    </citation>
    <scope>NUCLEOTIDE SEQUENCE</scope>
    <source>
        <strain evidence="4">Rmic-2018</strain>
    </source>
</reference>
<feature type="coiled-coil region" evidence="1">
    <location>
        <begin position="734"/>
        <end position="761"/>
    </location>
</feature>
<organism evidence="4 5">
    <name type="scientific">Rhipicephalus microplus</name>
    <name type="common">Cattle tick</name>
    <name type="synonym">Boophilus microplus</name>
    <dbReference type="NCBI Taxonomy" id="6941"/>
    <lineage>
        <taxon>Eukaryota</taxon>
        <taxon>Metazoa</taxon>
        <taxon>Ecdysozoa</taxon>
        <taxon>Arthropoda</taxon>
        <taxon>Chelicerata</taxon>
        <taxon>Arachnida</taxon>
        <taxon>Acari</taxon>
        <taxon>Parasitiformes</taxon>
        <taxon>Ixodida</taxon>
        <taxon>Ixodoidea</taxon>
        <taxon>Ixodidae</taxon>
        <taxon>Rhipicephalinae</taxon>
        <taxon>Rhipicephalus</taxon>
        <taxon>Boophilus</taxon>
    </lineage>
</organism>
<dbReference type="SUPFAM" id="SSF52540">
    <property type="entry name" value="P-loop containing nucleoside triphosphate hydrolases"/>
    <property type="match status" value="1"/>
</dbReference>
<sequence>MKSMNHRVPMAGGGSAVQKKGGEMLPKSSSLAEREDSSKKPRYKGRFQSRWAHLLSTEEPSKPAATASKRHQGRTIKLLTDIERAPKKAKGVTSLGSPTKRAKLSSPSRGIIQRPAKEQASKSSDVSAKAANQSNQYSFVAQPLHDKAHEPSLFSSEQENQRCPSLNAMDILPQQEKAPMPDPIRGETEILFKPSVEDRAPDPRAESSVQQEVGFSVPRFKQAVRVSRVAKGSPPYAATFGDFPINTQLPGIVPQTSGPMNTSVPMDTSEHVDQSPEPMDIDEPEGRSRVHFHIEEPSSRTDEQRAEFAQRARASLKQKRLEHCQRKKKTLEDFISNILNWKVQWLKEQLHSSVLPPLLDMDKVRAKRLMYSSIEEYKLFNYNFLCLEVWHIVFRNWREYFAQTKRMTFSSAVVHHSCPPGDTMTLTCVVLVTPEQIHKSLYPSEGNLVRLDLRIQDQPKAAMPVFGFVVQHKVVRDPRLFKSAIPDLLQNMNTDGCTPVTVKIRVRARPVSLDFGKVQRLSVVSKITPTLRQMEAVLELEKSVFAESIVRPNVCHFWCRKGVPMLSTFKENFNIEQEQVISSAVGAVRAHGKEPRIIILHGPPGTGKTHTLVGMVTEILHHNSKQTMLIVAPSNAAVDEIGRRLLAHRQQQYRQKVPAEQVLKVVRVGQTNKVHQEVRGICLEELVQKNIQKEENERCREYDLIICALEKDMKQCVDKVRQLEGSATRDVKASRRLEFQMNHLRAQIQQTKEARKKFTTDSSARQFRKFNDRHLLILRNAHVILSTLNSCRSRLMEEAFGRMQFS</sequence>
<feature type="domain" description="DNA2/NAM7 helicase helicase" evidence="3">
    <location>
        <begin position="573"/>
        <end position="800"/>
    </location>
</feature>
<evidence type="ECO:0000256" key="1">
    <source>
        <dbReference type="SAM" id="Coils"/>
    </source>
</evidence>
<keyword evidence="5" id="KW-1185">Reference proteome</keyword>
<feature type="region of interest" description="Disordered" evidence="2">
    <location>
        <begin position="1"/>
        <end position="169"/>
    </location>
</feature>
<dbReference type="InterPro" id="IPR027417">
    <property type="entry name" value="P-loop_NTPase"/>
</dbReference>
<accession>A0A9J6DTW6</accession>
<evidence type="ECO:0000256" key="2">
    <source>
        <dbReference type="SAM" id="MobiDB-lite"/>
    </source>
</evidence>
<protein>
    <recommendedName>
        <fullName evidence="3">DNA2/NAM7 helicase helicase domain-containing protein</fullName>
    </recommendedName>
</protein>
<dbReference type="Gene3D" id="3.40.50.300">
    <property type="entry name" value="P-loop containing nucleotide triphosphate hydrolases"/>
    <property type="match status" value="1"/>
</dbReference>
<dbReference type="GO" id="GO:0004386">
    <property type="term" value="F:helicase activity"/>
    <property type="evidence" value="ECO:0007669"/>
    <property type="project" value="InterPro"/>
</dbReference>
<evidence type="ECO:0000313" key="4">
    <source>
        <dbReference type="EMBL" id="KAH8025344.1"/>
    </source>
</evidence>
<dbReference type="GO" id="GO:0006369">
    <property type="term" value="P:termination of RNA polymerase II transcription"/>
    <property type="evidence" value="ECO:0007669"/>
    <property type="project" value="TreeGrafter"/>
</dbReference>
<keyword evidence="1" id="KW-0175">Coiled coil</keyword>
<proteinExistence type="predicted"/>
<evidence type="ECO:0000313" key="5">
    <source>
        <dbReference type="Proteomes" id="UP000821866"/>
    </source>
</evidence>
<dbReference type="GO" id="GO:0001147">
    <property type="term" value="F:transcription termination site sequence-specific DNA binding"/>
    <property type="evidence" value="ECO:0007669"/>
    <property type="project" value="TreeGrafter"/>
</dbReference>
<evidence type="ECO:0000259" key="3">
    <source>
        <dbReference type="Pfam" id="PF13086"/>
    </source>
</evidence>
<dbReference type="Pfam" id="PF13086">
    <property type="entry name" value="AAA_11"/>
    <property type="match status" value="1"/>
</dbReference>
<dbReference type="EMBL" id="JABSTU010000007">
    <property type="protein sequence ID" value="KAH8025344.1"/>
    <property type="molecule type" value="Genomic_DNA"/>
</dbReference>
<dbReference type="VEuPathDB" id="VectorBase:LOC119170466"/>
<dbReference type="AlphaFoldDB" id="A0A9J6DTW6"/>
<name>A0A9J6DTW6_RHIMP</name>
<dbReference type="InterPro" id="IPR041677">
    <property type="entry name" value="DNA2/NAM7_AAA_11"/>
</dbReference>